<evidence type="ECO:0000256" key="1">
    <source>
        <dbReference type="SAM" id="Phobius"/>
    </source>
</evidence>
<keyword evidence="1" id="KW-1133">Transmembrane helix</keyword>
<proteinExistence type="predicted"/>
<evidence type="ECO:0000313" key="2">
    <source>
        <dbReference type="EMBL" id="AXA33315.1"/>
    </source>
</evidence>
<name>A0A2Z4XY22_9GAMM</name>
<evidence type="ECO:0000313" key="3">
    <source>
        <dbReference type="Proteomes" id="UP000251120"/>
    </source>
</evidence>
<gene>
    <name evidence="2" type="ORF">CDH04_02295</name>
</gene>
<dbReference type="EMBL" id="CP021781">
    <property type="protein sequence ID" value="AXA33315.1"/>
    <property type="molecule type" value="Genomic_DNA"/>
</dbReference>
<dbReference type="Proteomes" id="UP000251120">
    <property type="component" value="Chromosome"/>
</dbReference>
<feature type="transmembrane region" description="Helical" evidence="1">
    <location>
        <begin position="12"/>
        <end position="33"/>
    </location>
</feature>
<reference evidence="2 3" key="1">
    <citation type="submission" date="2017-06" db="EMBL/GenBank/DDBJ databases">
        <title>Complete genome of Francisella adeliensis.</title>
        <authorList>
            <person name="Vallesi A."/>
            <person name="Sjodin A."/>
        </authorList>
    </citation>
    <scope>NUCLEOTIDE SEQUENCE [LARGE SCALE GENOMIC DNA]</scope>
    <source>
        <strain evidence="2 3">FDC440</strain>
    </source>
</reference>
<dbReference type="AlphaFoldDB" id="A0A2Z4XY22"/>
<sequence>MKQYTCKNTIYNIQLLPTVLIFLPGISAIAILISARSLSLQGLFAIFQRILGGFGFHLGYV</sequence>
<organism evidence="2 3">
    <name type="scientific">Francisella adeliensis</name>
    <dbReference type="NCBI Taxonomy" id="2007306"/>
    <lineage>
        <taxon>Bacteria</taxon>
        <taxon>Pseudomonadati</taxon>
        <taxon>Pseudomonadota</taxon>
        <taxon>Gammaproteobacteria</taxon>
        <taxon>Thiotrichales</taxon>
        <taxon>Francisellaceae</taxon>
        <taxon>Francisella</taxon>
    </lineage>
</organism>
<accession>A0A2Z4XY22</accession>
<keyword evidence="1" id="KW-0812">Transmembrane</keyword>
<dbReference type="KEGG" id="fad:CDH04_02295"/>
<protein>
    <submittedName>
        <fullName evidence="2">Uncharacterized protein</fullName>
    </submittedName>
</protein>
<keyword evidence="1" id="KW-0472">Membrane</keyword>